<dbReference type="PANTHER" id="PTHR43240">
    <property type="entry name" value="1,4-DIHYDROXY-2-NAPHTHOYL-COA THIOESTERASE 1"/>
    <property type="match status" value="1"/>
</dbReference>
<dbReference type="EMBL" id="JANCYW010000010">
    <property type="protein sequence ID" value="KAK4536995.1"/>
    <property type="molecule type" value="Genomic_DNA"/>
</dbReference>
<proteinExistence type="predicted"/>
<evidence type="ECO:0000313" key="4">
    <source>
        <dbReference type="EMBL" id="KAK4536995.1"/>
    </source>
</evidence>
<dbReference type="Gene3D" id="3.10.129.10">
    <property type="entry name" value="Hotdog Thioesterase"/>
    <property type="match status" value="1"/>
</dbReference>
<sequence length="212" mass="23264">MLGRSVLNFPVLSIMRSLWRSHPLALRRLLPHRPRALHSTTPFHKQHQNAEHWESVLTLLNARVSGLPRLVGFRVDDVAPGRLLASLDIQPSLLAANGYLHAGTVVTLADTACGYGCFANLPPDAKNFATIDMNCQFIGSALEGTIYAEARLRHAGRSTQVWDAEVRTHPPHVDAAKTLALFRCTQMLLDARKPIDPQHSTPHGSGDGRAHA</sequence>
<dbReference type="Pfam" id="PF03061">
    <property type="entry name" value="4HBT"/>
    <property type="match status" value="1"/>
</dbReference>
<protein>
    <recommendedName>
        <fullName evidence="3">Thioesterase domain-containing protein</fullName>
    </recommendedName>
</protein>
<keyword evidence="1" id="KW-0378">Hydrolase</keyword>
<dbReference type="CDD" id="cd03443">
    <property type="entry name" value="PaaI_thioesterase"/>
    <property type="match status" value="1"/>
</dbReference>
<dbReference type="Proteomes" id="UP001301350">
    <property type="component" value="Unassembled WGS sequence"/>
</dbReference>
<keyword evidence="5" id="KW-1185">Reference proteome</keyword>
<dbReference type="GO" id="GO:0005829">
    <property type="term" value="C:cytosol"/>
    <property type="evidence" value="ECO:0007669"/>
    <property type="project" value="TreeGrafter"/>
</dbReference>
<reference evidence="4 5" key="1">
    <citation type="submission" date="2022-07" db="EMBL/GenBank/DDBJ databases">
        <title>Genome-wide signatures of adaptation to extreme environments.</title>
        <authorList>
            <person name="Cho C.H."/>
            <person name="Yoon H.S."/>
        </authorList>
    </citation>
    <scope>NUCLEOTIDE SEQUENCE [LARGE SCALE GENOMIC DNA]</scope>
    <source>
        <strain evidence="4 5">DBV 063 E5</strain>
    </source>
</reference>
<dbReference type="InterPro" id="IPR006683">
    <property type="entry name" value="Thioestr_dom"/>
</dbReference>
<feature type="domain" description="Thioesterase" evidence="3">
    <location>
        <begin position="97"/>
        <end position="170"/>
    </location>
</feature>
<organism evidence="4 5">
    <name type="scientific">Cyanidium caldarium</name>
    <name type="common">Red alga</name>
    <dbReference type="NCBI Taxonomy" id="2771"/>
    <lineage>
        <taxon>Eukaryota</taxon>
        <taxon>Rhodophyta</taxon>
        <taxon>Bangiophyceae</taxon>
        <taxon>Cyanidiales</taxon>
        <taxon>Cyanidiaceae</taxon>
        <taxon>Cyanidium</taxon>
    </lineage>
</organism>
<evidence type="ECO:0000259" key="3">
    <source>
        <dbReference type="Pfam" id="PF03061"/>
    </source>
</evidence>
<evidence type="ECO:0000256" key="1">
    <source>
        <dbReference type="ARBA" id="ARBA00022801"/>
    </source>
</evidence>
<name>A0AAV9IY22_CYACA</name>
<dbReference type="NCBIfam" id="TIGR00369">
    <property type="entry name" value="unchar_dom_1"/>
    <property type="match status" value="1"/>
</dbReference>
<dbReference type="InterPro" id="IPR029069">
    <property type="entry name" value="HotDog_dom_sf"/>
</dbReference>
<evidence type="ECO:0000256" key="2">
    <source>
        <dbReference type="SAM" id="MobiDB-lite"/>
    </source>
</evidence>
<gene>
    <name evidence="4" type="ORF">CDCA_CDCA10G3020</name>
</gene>
<accession>A0AAV9IY22</accession>
<evidence type="ECO:0000313" key="5">
    <source>
        <dbReference type="Proteomes" id="UP001301350"/>
    </source>
</evidence>
<dbReference type="GO" id="GO:0061522">
    <property type="term" value="F:1,4-dihydroxy-2-naphthoyl-CoA thioesterase activity"/>
    <property type="evidence" value="ECO:0007669"/>
    <property type="project" value="TreeGrafter"/>
</dbReference>
<dbReference type="PANTHER" id="PTHR43240:SF8">
    <property type="entry name" value="PHENYLACETIC ACID DEGRADATION-RELATED PROTEIN"/>
    <property type="match status" value="1"/>
</dbReference>
<dbReference type="InterPro" id="IPR003736">
    <property type="entry name" value="PAAI_dom"/>
</dbReference>
<dbReference type="AlphaFoldDB" id="A0AAV9IY22"/>
<feature type="region of interest" description="Disordered" evidence="2">
    <location>
        <begin position="193"/>
        <end position="212"/>
    </location>
</feature>
<dbReference type="SUPFAM" id="SSF54637">
    <property type="entry name" value="Thioesterase/thiol ester dehydrase-isomerase"/>
    <property type="match status" value="1"/>
</dbReference>
<comment type="caution">
    <text evidence="4">The sequence shown here is derived from an EMBL/GenBank/DDBJ whole genome shotgun (WGS) entry which is preliminary data.</text>
</comment>